<dbReference type="InterPro" id="IPR035094">
    <property type="entry name" value="EgtD"/>
</dbReference>
<feature type="domain" description="Histidine-specific methyltransferase SAM-dependent" evidence="3">
    <location>
        <begin position="21"/>
        <end position="325"/>
    </location>
</feature>
<accession>A0A7T1WPW4</accession>
<reference evidence="5" key="1">
    <citation type="submission" date="2020-02" db="EMBL/GenBank/DDBJ databases">
        <title>Streptomyces sp. ASO4wet.</title>
        <authorList>
            <person name="Risdian C."/>
            <person name="Landwehr W."/>
            <person name="Schupp P."/>
            <person name="Wink J."/>
        </authorList>
    </citation>
    <scope>NUCLEOTIDE SEQUENCE [LARGE SCALE GENOMIC DNA]</scope>
    <source>
        <strain evidence="5">ASO4wet</strain>
    </source>
</reference>
<dbReference type="EMBL" id="CP048882">
    <property type="protein sequence ID" value="QPP05573.1"/>
    <property type="molecule type" value="Genomic_DNA"/>
</dbReference>
<gene>
    <name evidence="4" type="primary">egtD</name>
    <name evidence="4" type="ORF">G4Z16_03275</name>
</gene>
<dbReference type="Pfam" id="PF10017">
    <property type="entry name" value="Methyltransf_33"/>
    <property type="match status" value="1"/>
</dbReference>
<dbReference type="InterPro" id="IPR017804">
    <property type="entry name" value="MeTrfase_EgtD-like"/>
</dbReference>
<keyword evidence="2 4" id="KW-0808">Transferase</keyword>
<sequence>MTGCFDLTRRLPDGYFTDALHTDVLKGLTGRPKTLPPKWFYDGRGSELFEEITQLPEYYPTRAEHAILAERCDEIAAATGARTLVELGSGSSRKTRLLLDSLLRRGTLESYAALDVSADALSEAGEQLCRDYPDLRVTGCVTDLETDLGMPDPEAAPGPRLVAFLGGTLGNLDGEARPAFYAALRAELRPGDALLLGADLVKDPKVLVPAYDDAQGVTAEFNKNVLRVLNRELGAGFDPDAFQHVAVWNEQEERIEMRLRSLRAQAVELPALGMTAEFEEGEEILTEIAVKFRRAPFTDELARGGFALSHWWTDEEGRFALLLAEPSPARPGTQPLSR</sequence>
<evidence type="ECO:0000256" key="1">
    <source>
        <dbReference type="ARBA" id="ARBA00022603"/>
    </source>
</evidence>
<dbReference type="SUPFAM" id="SSF53335">
    <property type="entry name" value="S-adenosyl-L-methionine-dependent methyltransferases"/>
    <property type="match status" value="1"/>
</dbReference>
<evidence type="ECO:0000256" key="2">
    <source>
        <dbReference type="ARBA" id="ARBA00022679"/>
    </source>
</evidence>
<proteinExistence type="predicted"/>
<dbReference type="EC" id="2.1.1.44" evidence="4"/>
<dbReference type="NCBIfam" id="TIGR03438">
    <property type="entry name" value="egtD_ergothio"/>
    <property type="match status" value="1"/>
</dbReference>
<keyword evidence="5" id="KW-1185">Reference proteome</keyword>
<evidence type="ECO:0000313" key="4">
    <source>
        <dbReference type="EMBL" id="QPP05573.1"/>
    </source>
</evidence>
<keyword evidence="1 4" id="KW-0489">Methyltransferase</keyword>
<evidence type="ECO:0000313" key="5">
    <source>
        <dbReference type="Proteomes" id="UP000595046"/>
    </source>
</evidence>
<protein>
    <submittedName>
        <fullName evidence="4">L-histidine N(Alpha)-methyltransferase</fullName>
        <ecNumber evidence="4">2.1.1.44</ecNumber>
    </submittedName>
</protein>
<dbReference type="InterPro" id="IPR029063">
    <property type="entry name" value="SAM-dependent_MTases_sf"/>
</dbReference>
<dbReference type="InterPro" id="IPR019257">
    <property type="entry name" value="MeTrfase_dom"/>
</dbReference>
<dbReference type="PANTHER" id="PTHR43397:SF1">
    <property type="entry name" value="ERGOTHIONEINE BIOSYNTHESIS PROTEIN 1"/>
    <property type="match status" value="1"/>
</dbReference>
<dbReference type="AlphaFoldDB" id="A0A7T1WPW4"/>
<dbReference type="InterPro" id="IPR051128">
    <property type="entry name" value="EgtD_Methyltrsf_superfamily"/>
</dbReference>
<dbReference type="GO" id="GO:0052706">
    <property type="term" value="F:L-histidine N(alpha)-methyltransferase activity"/>
    <property type="evidence" value="ECO:0007669"/>
    <property type="project" value="UniProtKB-EC"/>
</dbReference>
<dbReference type="KEGG" id="sbat:G4Z16_03275"/>
<dbReference type="PIRSF" id="PIRSF018005">
    <property type="entry name" value="UCP018005"/>
    <property type="match status" value="1"/>
</dbReference>
<dbReference type="PANTHER" id="PTHR43397">
    <property type="entry name" value="ERGOTHIONEINE BIOSYNTHESIS PROTEIN 1"/>
    <property type="match status" value="1"/>
</dbReference>
<organism evidence="4 5">
    <name type="scientific">Streptomyces bathyalis</name>
    <dbReference type="NCBI Taxonomy" id="2710756"/>
    <lineage>
        <taxon>Bacteria</taxon>
        <taxon>Bacillati</taxon>
        <taxon>Actinomycetota</taxon>
        <taxon>Actinomycetes</taxon>
        <taxon>Kitasatosporales</taxon>
        <taxon>Streptomycetaceae</taxon>
        <taxon>Streptomyces</taxon>
    </lineage>
</organism>
<dbReference type="Gene3D" id="3.40.50.150">
    <property type="entry name" value="Vaccinia Virus protein VP39"/>
    <property type="match status" value="1"/>
</dbReference>
<dbReference type="GO" id="GO:0032259">
    <property type="term" value="P:methylation"/>
    <property type="evidence" value="ECO:0007669"/>
    <property type="project" value="UniProtKB-KW"/>
</dbReference>
<dbReference type="RefSeq" id="WP_197349087.1">
    <property type="nucleotide sequence ID" value="NZ_CP048882.1"/>
</dbReference>
<name>A0A7T1WPW4_9ACTN</name>
<evidence type="ECO:0000259" key="3">
    <source>
        <dbReference type="Pfam" id="PF10017"/>
    </source>
</evidence>
<dbReference type="Proteomes" id="UP000595046">
    <property type="component" value="Chromosome"/>
</dbReference>